<proteinExistence type="predicted"/>
<protein>
    <submittedName>
        <fullName evidence="8">MFS amine transporter</fullName>
    </submittedName>
</protein>
<dbReference type="InterPro" id="IPR020846">
    <property type="entry name" value="MFS_dom"/>
</dbReference>
<gene>
    <name evidence="8" type="ORF">Rt10032_c16g5702</name>
</gene>
<dbReference type="AlphaFoldDB" id="A0A511KP27"/>
<keyword evidence="2" id="KW-0813">Transport</keyword>
<feature type="transmembrane region" description="Helical" evidence="6">
    <location>
        <begin position="360"/>
        <end position="385"/>
    </location>
</feature>
<accession>A0A511KP27</accession>
<dbReference type="GO" id="GO:0016020">
    <property type="term" value="C:membrane"/>
    <property type="evidence" value="ECO:0007669"/>
    <property type="project" value="UniProtKB-SubCell"/>
</dbReference>
<dbReference type="PANTHER" id="PTHR23506:SF23">
    <property type="entry name" value="GH10249P"/>
    <property type="match status" value="1"/>
</dbReference>
<dbReference type="Gene3D" id="1.20.1250.20">
    <property type="entry name" value="MFS general substrate transporter like domains"/>
    <property type="match status" value="1"/>
</dbReference>
<feature type="transmembrane region" description="Helical" evidence="6">
    <location>
        <begin position="141"/>
        <end position="164"/>
    </location>
</feature>
<dbReference type="InterPro" id="IPR036259">
    <property type="entry name" value="MFS_trans_sf"/>
</dbReference>
<comment type="caution">
    <text evidence="8">The sequence shown here is derived from an EMBL/GenBank/DDBJ whole genome shotgun (WGS) entry which is preliminary data.</text>
</comment>
<dbReference type="PANTHER" id="PTHR23506">
    <property type="entry name" value="GH10249P"/>
    <property type="match status" value="1"/>
</dbReference>
<evidence type="ECO:0000259" key="7">
    <source>
        <dbReference type="PROSITE" id="PS50850"/>
    </source>
</evidence>
<dbReference type="CDD" id="cd17325">
    <property type="entry name" value="MFS_MdtG_SLC18_like"/>
    <property type="match status" value="1"/>
</dbReference>
<feature type="transmembrane region" description="Helical" evidence="6">
    <location>
        <begin position="449"/>
        <end position="466"/>
    </location>
</feature>
<dbReference type="SUPFAM" id="SSF103473">
    <property type="entry name" value="MFS general substrate transporter"/>
    <property type="match status" value="1"/>
</dbReference>
<feature type="domain" description="Major facilitator superfamily (MFS) profile" evidence="7">
    <location>
        <begin position="103"/>
        <end position="546"/>
    </location>
</feature>
<dbReference type="OrthoDB" id="440553at2759"/>
<evidence type="ECO:0000256" key="3">
    <source>
        <dbReference type="ARBA" id="ARBA00022692"/>
    </source>
</evidence>
<feature type="transmembrane region" description="Helical" evidence="6">
    <location>
        <begin position="200"/>
        <end position="219"/>
    </location>
</feature>
<feature type="transmembrane region" description="Helical" evidence="6">
    <location>
        <begin position="231"/>
        <end position="253"/>
    </location>
</feature>
<evidence type="ECO:0000313" key="9">
    <source>
        <dbReference type="Proteomes" id="UP000321518"/>
    </source>
</evidence>
<feature type="transmembrane region" description="Helical" evidence="6">
    <location>
        <begin position="495"/>
        <end position="518"/>
    </location>
</feature>
<feature type="transmembrane region" description="Helical" evidence="6">
    <location>
        <begin position="260"/>
        <end position="279"/>
    </location>
</feature>
<comment type="subcellular location">
    <subcellularLocation>
        <location evidence="1">Membrane</location>
        <topology evidence="1">Multi-pass membrane protein</topology>
    </subcellularLocation>
</comment>
<keyword evidence="4 6" id="KW-1133">Transmembrane helix</keyword>
<evidence type="ECO:0000256" key="1">
    <source>
        <dbReference type="ARBA" id="ARBA00004141"/>
    </source>
</evidence>
<keyword evidence="5 6" id="KW-0472">Membrane</keyword>
<evidence type="ECO:0000313" key="8">
    <source>
        <dbReference type="EMBL" id="GEM11685.1"/>
    </source>
</evidence>
<evidence type="ECO:0000256" key="2">
    <source>
        <dbReference type="ARBA" id="ARBA00022448"/>
    </source>
</evidence>
<sequence length="546" mass="58542">MLWVKVDVLAVLAFASQSTSISSITPLNLLYSVFFFVLGGYERPAEGSQANCHGPTAVRWRSRRTLSFSVRAVANAFERRGDFDMVGTRPPLFLQARASTTLILLAVFLAVLVDTAAYSIAAPIIPFRLERLGYRNVGSKVGWIIACFGAGLIVATPMAVYIASKTSNRQIPLLGGAVSMAGSIVLFMECKGFAPMLVARLWQGLSGTILWTFGLALVIDSVSEQHVGKSLGIVMSGLSVGEAIGPPIGGALYRHLGWRAPFGFLLILLVVDIVLRFLIVEKKTALDWIQRGVTIPHFSAPDYPPATTTSKEEAIVPLARSTTITSSEATEVAVPIPPKAETEGANLWQTMWRLLRNPRAAVALAMAFLYGADFGLLEAGMVLYVKEHYGLDEQGAGLIFLAVVIPSFIIAPLAGWLTDLYGSKWPATVGMVIVTASYPLLIIRGPLPLFVFFLVLIGIGLSAVSTPTTHDLNVAATGPIIGGELMSALSTRNGFVAIVVIGAGLVALCTPFVLLFTGGRLGEKRAMKEKELADVEEIPLRTVNEK</sequence>
<keyword evidence="3 6" id="KW-0812">Transmembrane</keyword>
<dbReference type="Pfam" id="PF07690">
    <property type="entry name" value="MFS_1"/>
    <property type="match status" value="1"/>
</dbReference>
<dbReference type="GO" id="GO:0022857">
    <property type="term" value="F:transmembrane transporter activity"/>
    <property type="evidence" value="ECO:0007669"/>
    <property type="project" value="InterPro"/>
</dbReference>
<feature type="transmembrane region" description="Helical" evidence="6">
    <location>
        <begin position="170"/>
        <end position="188"/>
    </location>
</feature>
<feature type="transmembrane region" description="Helical" evidence="6">
    <location>
        <begin position="102"/>
        <end position="129"/>
    </location>
</feature>
<dbReference type="PROSITE" id="PS50850">
    <property type="entry name" value="MFS"/>
    <property type="match status" value="1"/>
</dbReference>
<evidence type="ECO:0000256" key="5">
    <source>
        <dbReference type="ARBA" id="ARBA00023136"/>
    </source>
</evidence>
<dbReference type="InterPro" id="IPR011701">
    <property type="entry name" value="MFS"/>
</dbReference>
<dbReference type="Proteomes" id="UP000321518">
    <property type="component" value="Unassembled WGS sequence"/>
</dbReference>
<evidence type="ECO:0000256" key="6">
    <source>
        <dbReference type="SAM" id="Phobius"/>
    </source>
</evidence>
<feature type="transmembrane region" description="Helical" evidence="6">
    <location>
        <begin position="397"/>
        <end position="417"/>
    </location>
</feature>
<name>A0A511KP27_RHOTO</name>
<dbReference type="EMBL" id="BJWK01000016">
    <property type="protein sequence ID" value="GEM11685.1"/>
    <property type="molecule type" value="Genomic_DNA"/>
</dbReference>
<reference evidence="8 9" key="1">
    <citation type="submission" date="2019-07" db="EMBL/GenBank/DDBJ databases">
        <title>Rhodotorula toruloides NBRC10032 genome sequencing.</title>
        <authorList>
            <person name="Shida Y."/>
            <person name="Takaku H."/>
            <person name="Ogasawara W."/>
            <person name="Mori K."/>
        </authorList>
    </citation>
    <scope>NUCLEOTIDE SEQUENCE [LARGE SCALE GENOMIC DNA]</scope>
    <source>
        <strain evidence="8 9">NBRC10032</strain>
    </source>
</reference>
<organism evidence="8 9">
    <name type="scientific">Rhodotorula toruloides</name>
    <name type="common">Yeast</name>
    <name type="synonym">Rhodosporidium toruloides</name>
    <dbReference type="NCBI Taxonomy" id="5286"/>
    <lineage>
        <taxon>Eukaryota</taxon>
        <taxon>Fungi</taxon>
        <taxon>Dikarya</taxon>
        <taxon>Basidiomycota</taxon>
        <taxon>Pucciniomycotina</taxon>
        <taxon>Microbotryomycetes</taxon>
        <taxon>Sporidiobolales</taxon>
        <taxon>Sporidiobolaceae</taxon>
        <taxon>Rhodotorula</taxon>
    </lineage>
</organism>
<dbReference type="InterPro" id="IPR050930">
    <property type="entry name" value="MFS_Vesicular_Transporter"/>
</dbReference>
<evidence type="ECO:0000256" key="4">
    <source>
        <dbReference type="ARBA" id="ARBA00022989"/>
    </source>
</evidence>